<dbReference type="OrthoDB" id="364779at2759"/>
<dbReference type="AlphaFoldDB" id="A0A813WUF7"/>
<organism evidence="2 4">
    <name type="scientific">Didymodactylos carnosus</name>
    <dbReference type="NCBI Taxonomy" id="1234261"/>
    <lineage>
        <taxon>Eukaryota</taxon>
        <taxon>Metazoa</taxon>
        <taxon>Spiralia</taxon>
        <taxon>Gnathifera</taxon>
        <taxon>Rotifera</taxon>
        <taxon>Eurotatoria</taxon>
        <taxon>Bdelloidea</taxon>
        <taxon>Philodinida</taxon>
        <taxon>Philodinidae</taxon>
        <taxon>Didymodactylos</taxon>
    </lineage>
</organism>
<reference evidence="2" key="1">
    <citation type="submission" date="2021-02" db="EMBL/GenBank/DDBJ databases">
        <authorList>
            <person name="Nowell W R."/>
        </authorList>
    </citation>
    <scope>NUCLEOTIDE SEQUENCE</scope>
</reference>
<comment type="caution">
    <text evidence="2">The sequence shown here is derived from an EMBL/GenBank/DDBJ whole genome shotgun (WGS) entry which is preliminary data.</text>
</comment>
<feature type="domain" description="Root UVB sensitive protein C-terminal" evidence="1">
    <location>
        <begin position="8"/>
        <end position="143"/>
    </location>
</feature>
<gene>
    <name evidence="2" type="ORF">GPM918_LOCUS6475</name>
    <name evidence="3" type="ORF">SRO942_LOCUS6475</name>
</gene>
<keyword evidence="4" id="KW-1185">Reference proteome</keyword>
<dbReference type="Pfam" id="PF24160">
    <property type="entry name" value="UVB_sens_C"/>
    <property type="match status" value="1"/>
</dbReference>
<dbReference type="InterPro" id="IPR055412">
    <property type="entry name" value="UVB_sens_C"/>
</dbReference>
<name>A0A813WUF7_9BILA</name>
<dbReference type="EMBL" id="CAJOBC010000999">
    <property type="protein sequence ID" value="CAF3646487.1"/>
    <property type="molecule type" value="Genomic_DNA"/>
</dbReference>
<proteinExistence type="predicted"/>
<dbReference type="Proteomes" id="UP000681722">
    <property type="component" value="Unassembled WGS sequence"/>
</dbReference>
<dbReference type="EMBL" id="CAJNOQ010000999">
    <property type="protein sequence ID" value="CAF0858825.1"/>
    <property type="molecule type" value="Genomic_DNA"/>
</dbReference>
<evidence type="ECO:0000313" key="4">
    <source>
        <dbReference type="Proteomes" id="UP000663829"/>
    </source>
</evidence>
<evidence type="ECO:0000313" key="2">
    <source>
        <dbReference type="EMBL" id="CAF0858825.1"/>
    </source>
</evidence>
<evidence type="ECO:0000259" key="1">
    <source>
        <dbReference type="Pfam" id="PF24160"/>
    </source>
</evidence>
<accession>A0A813WUF7</accession>
<evidence type="ECO:0000313" key="3">
    <source>
        <dbReference type="EMBL" id="CAF3646487.1"/>
    </source>
</evidence>
<sequence length="152" mass="18264">YYFQHRIVPSIEFVNRTEPLLYEIRQNITCNIGIEFRDHVDDQFSFEQFLYEHFAIHYNKYKRCLNVILANDSTDKDLLHCLFLLQIIIRSLTLNSESHHPIRNVVYNSTWIDLKQLRTHTDPLYQDFLTKANSQGWDIAQAKFLTKSYRYG</sequence>
<dbReference type="Proteomes" id="UP000663829">
    <property type="component" value="Unassembled WGS sequence"/>
</dbReference>
<protein>
    <recommendedName>
        <fullName evidence="1">Root UVB sensitive protein C-terminal domain-containing protein</fullName>
    </recommendedName>
</protein>
<feature type="non-terminal residue" evidence="2">
    <location>
        <position position="1"/>
    </location>
</feature>